<dbReference type="PANTHER" id="PTHR47053">
    <property type="entry name" value="MUREIN DD-ENDOPEPTIDASE MEPH-RELATED"/>
    <property type="match status" value="1"/>
</dbReference>
<dbReference type="PANTHER" id="PTHR47053:SF1">
    <property type="entry name" value="MUREIN DD-ENDOPEPTIDASE MEPH-RELATED"/>
    <property type="match status" value="1"/>
</dbReference>
<feature type="chain" id="PRO_5024837319" evidence="6">
    <location>
        <begin position="30"/>
        <end position="261"/>
    </location>
</feature>
<feature type="region of interest" description="Disordered" evidence="5">
    <location>
        <begin position="57"/>
        <end position="143"/>
    </location>
</feature>
<dbReference type="PROSITE" id="PS51935">
    <property type="entry name" value="NLPC_P60"/>
    <property type="match status" value="1"/>
</dbReference>
<feature type="domain" description="NlpC/P60" evidence="7">
    <location>
        <begin position="147"/>
        <end position="261"/>
    </location>
</feature>
<evidence type="ECO:0000256" key="3">
    <source>
        <dbReference type="ARBA" id="ARBA00022801"/>
    </source>
</evidence>
<dbReference type="InterPro" id="IPR051202">
    <property type="entry name" value="Peptidase_C40"/>
</dbReference>
<protein>
    <submittedName>
        <fullName evidence="8">Peptidoglycan endopeptidase</fullName>
    </submittedName>
</protein>
<dbReference type="Proteomes" id="UP000326336">
    <property type="component" value="Unassembled WGS sequence"/>
</dbReference>
<comment type="caution">
    <text evidence="8">The sequence shown here is derived from an EMBL/GenBank/DDBJ whole genome shotgun (WGS) entry which is preliminary data.</text>
</comment>
<dbReference type="InterPro" id="IPR000064">
    <property type="entry name" value="NLP_P60_dom"/>
</dbReference>
<evidence type="ECO:0000256" key="1">
    <source>
        <dbReference type="ARBA" id="ARBA00007074"/>
    </source>
</evidence>
<keyword evidence="6" id="KW-0732">Signal</keyword>
<dbReference type="OrthoDB" id="9815778at2"/>
<evidence type="ECO:0000256" key="2">
    <source>
        <dbReference type="ARBA" id="ARBA00022670"/>
    </source>
</evidence>
<dbReference type="GO" id="GO:0006508">
    <property type="term" value="P:proteolysis"/>
    <property type="evidence" value="ECO:0007669"/>
    <property type="project" value="UniProtKB-KW"/>
</dbReference>
<dbReference type="Gene3D" id="3.90.1720.10">
    <property type="entry name" value="endopeptidase domain like (from Nostoc punctiforme)"/>
    <property type="match status" value="1"/>
</dbReference>
<feature type="signal peptide" evidence="6">
    <location>
        <begin position="1"/>
        <end position="29"/>
    </location>
</feature>
<feature type="compositionally biased region" description="Basic and acidic residues" evidence="5">
    <location>
        <begin position="80"/>
        <end position="99"/>
    </location>
</feature>
<accession>A0A5N5RHK0</accession>
<dbReference type="GO" id="GO:0008234">
    <property type="term" value="F:cysteine-type peptidase activity"/>
    <property type="evidence" value="ECO:0007669"/>
    <property type="project" value="UniProtKB-KW"/>
</dbReference>
<gene>
    <name evidence="8" type="ORF">EHS19_06495</name>
</gene>
<organism evidence="8 9">
    <name type="scientific">Bifidobacterium jacchi</name>
    <dbReference type="NCBI Taxonomy" id="2490545"/>
    <lineage>
        <taxon>Bacteria</taxon>
        <taxon>Bacillati</taxon>
        <taxon>Actinomycetota</taxon>
        <taxon>Actinomycetes</taxon>
        <taxon>Bifidobacteriales</taxon>
        <taxon>Bifidobacteriaceae</taxon>
        <taxon>Bifidobacterium</taxon>
    </lineage>
</organism>
<evidence type="ECO:0000313" key="9">
    <source>
        <dbReference type="Proteomes" id="UP000326336"/>
    </source>
</evidence>
<keyword evidence="9" id="KW-1185">Reference proteome</keyword>
<reference evidence="8 9" key="1">
    <citation type="journal article" date="2019" name="Int. J. Syst. Evol. Microbiol.">
        <title>Bifidobacterium jacchi sp. nov., isolated from the faeces of a baby common marmoset (Callithrix jacchus).</title>
        <authorList>
            <person name="Modesto M."/>
            <person name="Watanabe K."/>
            <person name="Arita M."/>
            <person name="Satti M."/>
            <person name="Oki K."/>
            <person name="Sciavilla P."/>
            <person name="Patavino C."/>
            <person name="Camma C."/>
            <person name="Michelini S."/>
            <person name="Sgorbati B."/>
            <person name="Mattarelli P."/>
        </authorList>
    </citation>
    <scope>NUCLEOTIDE SEQUENCE [LARGE SCALE GENOMIC DNA]</scope>
    <source>
        <strain evidence="8 9">MRM 9.3</strain>
    </source>
</reference>
<dbReference type="AlphaFoldDB" id="A0A5N5RHK0"/>
<keyword evidence="2" id="KW-0645">Protease</keyword>
<keyword evidence="4" id="KW-0788">Thiol protease</keyword>
<evidence type="ECO:0000256" key="5">
    <source>
        <dbReference type="SAM" id="MobiDB-lite"/>
    </source>
</evidence>
<evidence type="ECO:0000256" key="4">
    <source>
        <dbReference type="ARBA" id="ARBA00022807"/>
    </source>
</evidence>
<dbReference type="SUPFAM" id="SSF54001">
    <property type="entry name" value="Cysteine proteinases"/>
    <property type="match status" value="1"/>
</dbReference>
<name>A0A5N5RHK0_9BIFI</name>
<dbReference type="EMBL" id="RQSP01000020">
    <property type="protein sequence ID" value="KAB5606748.1"/>
    <property type="molecule type" value="Genomic_DNA"/>
</dbReference>
<evidence type="ECO:0000313" key="8">
    <source>
        <dbReference type="EMBL" id="KAB5606748.1"/>
    </source>
</evidence>
<keyword evidence="3" id="KW-0378">Hydrolase</keyword>
<dbReference type="InterPro" id="IPR038765">
    <property type="entry name" value="Papain-like_cys_pep_sf"/>
</dbReference>
<dbReference type="Pfam" id="PF00877">
    <property type="entry name" value="NLPC_P60"/>
    <property type="match status" value="1"/>
</dbReference>
<proteinExistence type="inferred from homology"/>
<evidence type="ECO:0000259" key="7">
    <source>
        <dbReference type="PROSITE" id="PS51935"/>
    </source>
</evidence>
<comment type="similarity">
    <text evidence="1">Belongs to the peptidase C40 family.</text>
</comment>
<evidence type="ECO:0000256" key="6">
    <source>
        <dbReference type="SAM" id="SignalP"/>
    </source>
</evidence>
<sequence>MKKKNTLTAIAVMFVAGATLAVGAPLAQATDATQPVSSVRSFPKVTTVKKDFLAESTSTKVDDNSKWGGIETVNVPKTKSTAEKEQEAAAKQAEERAKAEQQAQAEAAAAAAAEQTQAASRSEARESLSAGTDSASSSDAAADVPATKNGAALASFASRYVGHPYVYGGNTPAGWDCTGFTQWVFSQFGKNIGRVTYDQINAGKRVTDPQPGDLMISTDMSHAGIYLGNGMMVHAANPGMGTAINAVASVIPSSYIYVRVL</sequence>
<dbReference type="RefSeq" id="WP_151916965.1">
    <property type="nucleotide sequence ID" value="NZ_RQSP01000020.1"/>
</dbReference>
<feature type="compositionally biased region" description="Low complexity" evidence="5">
    <location>
        <begin position="100"/>
        <end position="143"/>
    </location>
</feature>